<evidence type="ECO:0000313" key="2">
    <source>
        <dbReference type="Proteomes" id="UP001266305"/>
    </source>
</evidence>
<dbReference type="EMBL" id="JASSZA010000002">
    <property type="protein sequence ID" value="KAK2117909.1"/>
    <property type="molecule type" value="Genomic_DNA"/>
</dbReference>
<dbReference type="Proteomes" id="UP001266305">
    <property type="component" value="Unassembled WGS sequence"/>
</dbReference>
<gene>
    <name evidence="1" type="ORF">P7K49_004796</name>
</gene>
<proteinExistence type="predicted"/>
<protein>
    <submittedName>
        <fullName evidence="1">Uncharacterized protein</fullName>
    </submittedName>
</protein>
<organism evidence="1 2">
    <name type="scientific">Saguinus oedipus</name>
    <name type="common">Cotton-top tamarin</name>
    <name type="synonym">Oedipomidas oedipus</name>
    <dbReference type="NCBI Taxonomy" id="9490"/>
    <lineage>
        <taxon>Eukaryota</taxon>
        <taxon>Metazoa</taxon>
        <taxon>Chordata</taxon>
        <taxon>Craniata</taxon>
        <taxon>Vertebrata</taxon>
        <taxon>Euteleostomi</taxon>
        <taxon>Mammalia</taxon>
        <taxon>Eutheria</taxon>
        <taxon>Euarchontoglires</taxon>
        <taxon>Primates</taxon>
        <taxon>Haplorrhini</taxon>
        <taxon>Platyrrhini</taxon>
        <taxon>Cebidae</taxon>
        <taxon>Callitrichinae</taxon>
        <taxon>Saguinus</taxon>
    </lineage>
</organism>
<keyword evidence="2" id="KW-1185">Reference proteome</keyword>
<accession>A0ABQ9WA31</accession>
<sequence>MEFTSSPSLVKFKHRNAVLTNRQQLEFKEIAPALLSRPVRLLSILRPIVSPELRDLFPGQAGLGEARRGGACGNTDFFLKGKKLGSTQNGFRPEPEDEEAFASFYLVTSG</sequence>
<reference evidence="1 2" key="1">
    <citation type="submission" date="2023-05" db="EMBL/GenBank/DDBJ databases">
        <title>B98-5 Cell Line De Novo Hybrid Assembly: An Optical Mapping Approach.</title>
        <authorList>
            <person name="Kananen K."/>
            <person name="Auerbach J.A."/>
            <person name="Kautto E."/>
            <person name="Blachly J.S."/>
        </authorList>
    </citation>
    <scope>NUCLEOTIDE SEQUENCE [LARGE SCALE GENOMIC DNA]</scope>
    <source>
        <strain evidence="1">B95-8</strain>
        <tissue evidence="1">Cell line</tissue>
    </source>
</reference>
<evidence type="ECO:0000313" key="1">
    <source>
        <dbReference type="EMBL" id="KAK2117909.1"/>
    </source>
</evidence>
<name>A0ABQ9WA31_SAGOE</name>
<comment type="caution">
    <text evidence="1">The sequence shown here is derived from an EMBL/GenBank/DDBJ whole genome shotgun (WGS) entry which is preliminary data.</text>
</comment>